<sequence length="90" mass="10228">MCAFSLLSWMKLFPHTLHLNGFSPVVNPAPHVSHVNIFPLWTDWCVRSDRLFTKALPQTAHLYGCSVKAYLKLSPHSEHLCGFSTVCTTW</sequence>
<evidence type="ECO:0000313" key="2">
    <source>
        <dbReference type="Ensembl" id="ENSAPEP00000023143.1"/>
    </source>
</evidence>
<keyword evidence="1" id="KW-0732">Signal</keyword>
<dbReference type="GeneTree" id="ENSGT01150000289193"/>
<name>A0A3P8THL2_AMPPE</name>
<evidence type="ECO:0008006" key="4">
    <source>
        <dbReference type="Google" id="ProtNLM"/>
    </source>
</evidence>
<proteinExistence type="predicted"/>
<feature type="signal peptide" evidence="1">
    <location>
        <begin position="1"/>
        <end position="18"/>
    </location>
</feature>
<dbReference type="OMA" id="WCVLSER"/>
<dbReference type="Proteomes" id="UP000265080">
    <property type="component" value="Chromosome 9"/>
</dbReference>
<reference evidence="2" key="2">
    <citation type="submission" date="2025-08" db="UniProtKB">
        <authorList>
            <consortium name="Ensembl"/>
        </authorList>
    </citation>
    <scope>IDENTIFICATION</scope>
</reference>
<keyword evidence="3" id="KW-1185">Reference proteome</keyword>
<feature type="chain" id="PRO_5018162097" description="Secreted protein" evidence="1">
    <location>
        <begin position="19"/>
        <end position="90"/>
    </location>
</feature>
<organism evidence="2 3">
    <name type="scientific">Amphiprion percula</name>
    <name type="common">Orange clownfish</name>
    <name type="synonym">Lutjanus percula</name>
    <dbReference type="NCBI Taxonomy" id="161767"/>
    <lineage>
        <taxon>Eukaryota</taxon>
        <taxon>Metazoa</taxon>
        <taxon>Chordata</taxon>
        <taxon>Craniata</taxon>
        <taxon>Vertebrata</taxon>
        <taxon>Euteleostomi</taxon>
        <taxon>Actinopterygii</taxon>
        <taxon>Neopterygii</taxon>
        <taxon>Teleostei</taxon>
        <taxon>Neoteleostei</taxon>
        <taxon>Acanthomorphata</taxon>
        <taxon>Ovalentaria</taxon>
        <taxon>Pomacentridae</taxon>
        <taxon>Amphiprion</taxon>
    </lineage>
</organism>
<reference evidence="2" key="3">
    <citation type="submission" date="2025-09" db="UniProtKB">
        <authorList>
            <consortium name="Ensembl"/>
        </authorList>
    </citation>
    <scope>IDENTIFICATION</scope>
</reference>
<protein>
    <recommendedName>
        <fullName evidence="4">Secreted protein</fullName>
    </recommendedName>
</protein>
<reference evidence="2 3" key="1">
    <citation type="submission" date="2018-03" db="EMBL/GenBank/DDBJ databases">
        <title>Finding Nemo's genes: A chromosome-scale reference assembly of the genome of the orange clownfish Amphiprion percula.</title>
        <authorList>
            <person name="Lehmann R."/>
        </authorList>
    </citation>
    <scope>NUCLEOTIDE SEQUENCE</scope>
</reference>
<evidence type="ECO:0000256" key="1">
    <source>
        <dbReference type="SAM" id="SignalP"/>
    </source>
</evidence>
<dbReference type="AlphaFoldDB" id="A0A3P8THL2"/>
<dbReference type="Ensembl" id="ENSAPET00000023755.1">
    <property type="protein sequence ID" value="ENSAPEP00000023143.1"/>
    <property type="gene ID" value="ENSAPEG00000016473.1"/>
</dbReference>
<accession>A0A3P8THL2</accession>
<evidence type="ECO:0000313" key="3">
    <source>
        <dbReference type="Proteomes" id="UP000265080"/>
    </source>
</evidence>